<reference evidence="1 2" key="1">
    <citation type="submission" date="2018-08" db="EMBL/GenBank/DDBJ databases">
        <authorList>
            <person name="Khan S.A."/>
            <person name="Jeon C.O."/>
            <person name="Chun B.H."/>
            <person name="Jeong S.E."/>
        </authorList>
    </citation>
    <scope>NUCLEOTIDE SEQUENCE [LARGE SCALE GENOMIC DNA]</scope>
    <source>
        <strain evidence="1 2">S-16</strain>
    </source>
</reference>
<sequence length="336" mass="36016">MLGSCPSFPATAVFNTRIDDTTKFPAHAQSGTWIGNIGGTRAFHADWGTTVDQASSEYYGIPLNLLSATSPETDWPLLTFASDSAPDESDCAVPNGSGGYTLTPNCLAVTPSSNRRFPFPRDAVVKVEGHDCSPDTCDRHVLVVEQGACRLWEDYSVTSVKVGGQWSAYSTAAWDLNSNAMRTDTWTSGDAAGLPIAPLLVRASEASSGVIPHALRVTFRDSVLARSHVWPARHDAGGATSGGIPFGALLRLRGDVPIPSNWTTQAKAIAAAMQRYGLYVADIGSDLYVQGDPSTQWDSATISQIQSLRMNQFEFVDTGSITRDSRFSPNSFAASW</sequence>
<evidence type="ECO:0000313" key="2">
    <source>
        <dbReference type="Proteomes" id="UP000267464"/>
    </source>
</evidence>
<dbReference type="EMBL" id="QUSW01000007">
    <property type="protein sequence ID" value="RQP22319.1"/>
    <property type="molecule type" value="Genomic_DNA"/>
</dbReference>
<dbReference type="Proteomes" id="UP000267464">
    <property type="component" value="Unassembled WGS sequence"/>
</dbReference>
<accession>A0A3N7JM35</accession>
<organism evidence="1 2">
    <name type="scientific">Piscinibacter terrae</name>
    <dbReference type="NCBI Taxonomy" id="2496871"/>
    <lineage>
        <taxon>Bacteria</taxon>
        <taxon>Pseudomonadati</taxon>
        <taxon>Pseudomonadota</taxon>
        <taxon>Betaproteobacteria</taxon>
        <taxon>Burkholderiales</taxon>
        <taxon>Sphaerotilaceae</taxon>
        <taxon>Piscinibacter</taxon>
    </lineage>
</organism>
<proteinExistence type="predicted"/>
<evidence type="ECO:0000313" key="1">
    <source>
        <dbReference type="EMBL" id="RQP22319.1"/>
    </source>
</evidence>
<protein>
    <submittedName>
        <fullName evidence="1">Uncharacterized protein</fullName>
    </submittedName>
</protein>
<keyword evidence="2" id="KW-1185">Reference proteome</keyword>
<gene>
    <name evidence="1" type="ORF">DZC73_21915</name>
</gene>
<reference evidence="1 2" key="2">
    <citation type="submission" date="2018-12" db="EMBL/GenBank/DDBJ databases">
        <title>Rhizobacter gummiphilus sp. nov., a rubber-degrading bacterium isolated from the soil of a botanical garden in Japan.</title>
        <authorList>
            <person name="Shunsuke S.S."/>
        </authorList>
    </citation>
    <scope>NUCLEOTIDE SEQUENCE [LARGE SCALE GENOMIC DNA]</scope>
    <source>
        <strain evidence="1 2">S-16</strain>
    </source>
</reference>
<name>A0A3N7JM35_9BURK</name>
<comment type="caution">
    <text evidence="1">The sequence shown here is derived from an EMBL/GenBank/DDBJ whole genome shotgun (WGS) entry which is preliminary data.</text>
</comment>
<dbReference type="AlphaFoldDB" id="A0A3N7JM35"/>